<dbReference type="Proteomes" id="UP000001064">
    <property type="component" value="Unassembled WGS sequence"/>
</dbReference>
<dbReference type="VEuPathDB" id="AmoebaDB:DICPUDRAFT_159930"/>
<dbReference type="Gene3D" id="3.40.50.720">
    <property type="entry name" value="NAD(P)-binding Rossmann-like Domain"/>
    <property type="match status" value="1"/>
</dbReference>
<dbReference type="OrthoDB" id="300709at2759"/>
<organism evidence="4 5">
    <name type="scientific">Dictyostelium purpureum</name>
    <name type="common">Slime mold</name>
    <dbReference type="NCBI Taxonomy" id="5786"/>
    <lineage>
        <taxon>Eukaryota</taxon>
        <taxon>Amoebozoa</taxon>
        <taxon>Evosea</taxon>
        <taxon>Eumycetozoa</taxon>
        <taxon>Dictyostelia</taxon>
        <taxon>Dictyosteliales</taxon>
        <taxon>Dictyosteliaceae</taxon>
        <taxon>Dictyostelium</taxon>
    </lineage>
</organism>
<dbReference type="GO" id="GO:0005634">
    <property type="term" value="C:nucleus"/>
    <property type="evidence" value="ECO:0000318"/>
    <property type="project" value="GO_Central"/>
</dbReference>
<dbReference type="STRING" id="5786.F1A5B1"/>
<feature type="domain" description="NmrA-like" evidence="3">
    <location>
        <begin position="233"/>
        <end position="373"/>
    </location>
</feature>
<dbReference type="GeneID" id="10510584"/>
<evidence type="ECO:0000313" key="4">
    <source>
        <dbReference type="EMBL" id="EGC28617.1"/>
    </source>
</evidence>
<dbReference type="AlphaFoldDB" id="F1A5B1"/>
<feature type="domain" description="NmrA-like" evidence="3">
    <location>
        <begin position="4"/>
        <end position="221"/>
    </location>
</feature>
<dbReference type="RefSeq" id="XP_003294855.1">
    <property type="nucleotide sequence ID" value="XM_003294807.1"/>
</dbReference>
<reference evidence="5" key="1">
    <citation type="journal article" date="2011" name="Genome Biol.">
        <title>Comparative genomics of the social amoebae Dictyostelium discoideum and Dictyostelium purpureum.</title>
        <authorList>
            <consortium name="US DOE Joint Genome Institute (JGI-PGF)"/>
            <person name="Sucgang R."/>
            <person name="Kuo A."/>
            <person name="Tian X."/>
            <person name="Salerno W."/>
            <person name="Parikh A."/>
            <person name="Feasley C.L."/>
            <person name="Dalin E."/>
            <person name="Tu H."/>
            <person name="Huang E."/>
            <person name="Barry K."/>
            <person name="Lindquist E."/>
            <person name="Shapiro H."/>
            <person name="Bruce D."/>
            <person name="Schmutz J."/>
            <person name="Salamov A."/>
            <person name="Fey P."/>
            <person name="Gaudet P."/>
            <person name="Anjard C."/>
            <person name="Babu M.M."/>
            <person name="Basu S."/>
            <person name="Bushmanova Y."/>
            <person name="van der Wel H."/>
            <person name="Katoh-Kurasawa M."/>
            <person name="Dinh C."/>
            <person name="Coutinho P.M."/>
            <person name="Saito T."/>
            <person name="Elias M."/>
            <person name="Schaap P."/>
            <person name="Kay R.R."/>
            <person name="Henrissat B."/>
            <person name="Eichinger L."/>
            <person name="Rivero F."/>
            <person name="Putnam N.H."/>
            <person name="West C.M."/>
            <person name="Loomis W.F."/>
            <person name="Chisholm R.L."/>
            <person name="Shaulsky G."/>
            <person name="Strassmann J.E."/>
            <person name="Queller D.C."/>
            <person name="Kuspa A."/>
            <person name="Grigoriev I.V."/>
        </authorList>
    </citation>
    <scope>NUCLEOTIDE SEQUENCE [LARGE SCALE GENOMIC DNA]</scope>
    <source>
        <strain evidence="5">QSDP1</strain>
    </source>
</reference>
<dbReference type="SUPFAM" id="SSF51735">
    <property type="entry name" value="NAD(P)-binding Rossmann-fold domains"/>
    <property type="match status" value="2"/>
</dbReference>
<dbReference type="InterPro" id="IPR036291">
    <property type="entry name" value="NAD(P)-bd_dom_sf"/>
</dbReference>
<dbReference type="InterPro" id="IPR008030">
    <property type="entry name" value="NmrA-like"/>
</dbReference>
<evidence type="ECO:0000256" key="2">
    <source>
        <dbReference type="ARBA" id="ARBA00022857"/>
    </source>
</evidence>
<keyword evidence="5" id="KW-1185">Reference proteome</keyword>
<gene>
    <name evidence="4" type="ORF">DICPUDRAFT_159930</name>
</gene>
<dbReference type="Pfam" id="PF05368">
    <property type="entry name" value="NmrA"/>
    <property type="match status" value="2"/>
</dbReference>
<evidence type="ECO:0000259" key="3">
    <source>
        <dbReference type="Pfam" id="PF05368"/>
    </source>
</evidence>
<dbReference type="InParanoid" id="F1A5B1"/>
<dbReference type="PANTHER" id="PTHR42748">
    <property type="entry name" value="NITROGEN METABOLITE REPRESSION PROTEIN NMRA FAMILY MEMBER"/>
    <property type="match status" value="1"/>
</dbReference>
<keyword evidence="2" id="KW-0521">NADP</keyword>
<proteinExistence type="inferred from homology"/>
<comment type="similarity">
    <text evidence="1">Belongs to the NmrA-type oxidoreductase family.</text>
</comment>
<evidence type="ECO:0000313" key="5">
    <source>
        <dbReference type="Proteomes" id="UP000001064"/>
    </source>
</evidence>
<dbReference type="PANTHER" id="PTHR42748:SF4">
    <property type="entry name" value="NMRA-LIKE DOMAIN-CONTAINING PROTEIN-RELATED"/>
    <property type="match status" value="1"/>
</dbReference>
<dbReference type="KEGG" id="dpp:DICPUDRAFT_159930"/>
<sequence>MNNSKIISIFNITGIQGLSLCNTLLNSKKYIIKGFTKDIDSIQSKTLIKKGVEIVQLNFKNAKLELLNKHLHNSHAVFLDTDYFSLGNNEVEFGVNVVDACIASNISHLIYSTLPCSNLITKGVLTLNSFDNKYKIEQYIKSKIDQIKYISFIYIPFGYQNLMQYFPPLKINIKNFQYDNHKNFNFSNCLNPSTKSEKYDYFDFSSMNTSIFNIFNTANELSFNGFNNYKKINFTNTKIKYNTNIKDNEEFFSIPLPLNVNNSIYLCDNDEIGTLIFEIIEKPNEYNNKSIFLYGSIMNGHEISISLSKKFNKNIKHFYIPTEIFQQFFNSNTEISNIFNFINLFNIQIKENIKNSETISLFNFKPSTFDDYLKKDNIEIKSINLN</sequence>
<accession>F1A5B1</accession>
<dbReference type="InterPro" id="IPR051164">
    <property type="entry name" value="NmrA-like_oxidored"/>
</dbReference>
<evidence type="ECO:0000256" key="1">
    <source>
        <dbReference type="ARBA" id="ARBA00006328"/>
    </source>
</evidence>
<name>F1A5B1_DICPU</name>
<dbReference type="EMBL" id="GL871584">
    <property type="protein sequence ID" value="EGC28617.1"/>
    <property type="molecule type" value="Genomic_DNA"/>
</dbReference>
<protein>
    <recommendedName>
        <fullName evidence="3">NmrA-like domain-containing protein</fullName>
    </recommendedName>
</protein>